<proteinExistence type="predicted"/>
<feature type="compositionally biased region" description="Polar residues" evidence="1">
    <location>
        <begin position="104"/>
        <end position="114"/>
    </location>
</feature>
<feature type="compositionally biased region" description="Basic and acidic residues" evidence="1">
    <location>
        <begin position="115"/>
        <end position="129"/>
    </location>
</feature>
<dbReference type="EMBL" id="LWDG02001280">
    <property type="protein sequence ID" value="KAE8258603.1"/>
    <property type="molecule type" value="Genomic_DNA"/>
</dbReference>
<dbReference type="AlphaFoldDB" id="A0A8X7N1G6"/>
<organism evidence="2 3">
    <name type="scientific">Tilletia walkeri</name>
    <dbReference type="NCBI Taxonomy" id="117179"/>
    <lineage>
        <taxon>Eukaryota</taxon>
        <taxon>Fungi</taxon>
        <taxon>Dikarya</taxon>
        <taxon>Basidiomycota</taxon>
        <taxon>Ustilaginomycotina</taxon>
        <taxon>Exobasidiomycetes</taxon>
        <taxon>Tilletiales</taxon>
        <taxon>Tilletiaceae</taxon>
        <taxon>Tilletia</taxon>
    </lineage>
</organism>
<feature type="non-terminal residue" evidence="2">
    <location>
        <position position="1"/>
    </location>
</feature>
<sequence length="142" mass="15769">LYVETARRRAVASRRGPSACNLGECLSQRARHANDPRQDPPSTLCTAVQRGDFQGNSQEEGPRTFQAHDLLTFHSFALIQDLKPQGTRARLTAIPDGKRRNARSLASTATVEQGSKTEDDSVEKTDRFKVSRRKARPPISPQ</sequence>
<evidence type="ECO:0000256" key="1">
    <source>
        <dbReference type="SAM" id="MobiDB-lite"/>
    </source>
</evidence>
<name>A0A8X7N1G6_9BASI</name>
<gene>
    <name evidence="2" type="ORF">A4X09_0g7848</name>
</gene>
<evidence type="ECO:0000313" key="3">
    <source>
        <dbReference type="Proteomes" id="UP000078113"/>
    </source>
</evidence>
<keyword evidence="3" id="KW-1185">Reference proteome</keyword>
<evidence type="ECO:0000313" key="2">
    <source>
        <dbReference type="EMBL" id="KAE8258603.1"/>
    </source>
</evidence>
<reference evidence="2" key="2">
    <citation type="journal article" date="2019" name="IMA Fungus">
        <title>Genome sequencing and comparison of five Tilletia species to identify candidate genes for the detection of regulated species infecting wheat.</title>
        <authorList>
            <person name="Nguyen H.D.T."/>
            <person name="Sultana T."/>
            <person name="Kesanakurti P."/>
            <person name="Hambleton S."/>
        </authorList>
    </citation>
    <scope>NUCLEOTIDE SEQUENCE</scope>
    <source>
        <strain evidence="2">DAOMC 236422</strain>
    </source>
</reference>
<protein>
    <submittedName>
        <fullName evidence="2">Uncharacterized protein</fullName>
    </submittedName>
</protein>
<feature type="region of interest" description="Disordered" evidence="1">
    <location>
        <begin position="92"/>
        <end position="142"/>
    </location>
</feature>
<comment type="caution">
    <text evidence="2">The sequence shown here is derived from an EMBL/GenBank/DDBJ whole genome shotgun (WGS) entry which is preliminary data.</text>
</comment>
<dbReference type="Proteomes" id="UP000078113">
    <property type="component" value="Unassembled WGS sequence"/>
</dbReference>
<accession>A0A8X7N1G6</accession>
<reference evidence="2" key="1">
    <citation type="submission" date="2016-04" db="EMBL/GenBank/DDBJ databases">
        <authorList>
            <person name="Nguyen H.D."/>
            <person name="Samba Siva P."/>
            <person name="Cullis J."/>
            <person name="Levesque C.A."/>
            <person name="Hambleton S."/>
        </authorList>
    </citation>
    <scope>NUCLEOTIDE SEQUENCE</scope>
    <source>
        <strain evidence="2">DAOMC 236422</strain>
    </source>
</reference>